<evidence type="ECO:0000256" key="2">
    <source>
        <dbReference type="ARBA" id="ARBA00022857"/>
    </source>
</evidence>
<comment type="caution">
    <text evidence="5">The sequence shown here is derived from an EMBL/GenBank/DDBJ whole genome shotgun (WGS) entry which is preliminary data.</text>
</comment>
<evidence type="ECO:0000259" key="4">
    <source>
        <dbReference type="Pfam" id="PF00248"/>
    </source>
</evidence>
<dbReference type="PROSITE" id="PS00062">
    <property type="entry name" value="ALDOKETO_REDUCTASE_2"/>
    <property type="match status" value="1"/>
</dbReference>
<proteinExistence type="inferred from homology"/>
<dbReference type="Pfam" id="PF00248">
    <property type="entry name" value="Aldo_ket_red"/>
    <property type="match status" value="2"/>
</dbReference>
<dbReference type="InterPro" id="IPR020471">
    <property type="entry name" value="AKR"/>
</dbReference>
<evidence type="ECO:0000256" key="3">
    <source>
        <dbReference type="ARBA" id="ARBA00023002"/>
    </source>
</evidence>
<evidence type="ECO:0000313" key="6">
    <source>
        <dbReference type="Proteomes" id="UP001166674"/>
    </source>
</evidence>
<dbReference type="CDD" id="cd19108">
    <property type="entry name" value="AKR_AKR1C1-35"/>
    <property type="match status" value="1"/>
</dbReference>
<dbReference type="GO" id="GO:0016491">
    <property type="term" value="F:oxidoreductase activity"/>
    <property type="evidence" value="ECO:0007669"/>
    <property type="project" value="UniProtKB-KW"/>
</dbReference>
<dbReference type="Proteomes" id="UP001166674">
    <property type="component" value="Unassembled WGS sequence"/>
</dbReference>
<dbReference type="PRINTS" id="PR00069">
    <property type="entry name" value="ALDKETRDTASE"/>
</dbReference>
<dbReference type="InterPro" id="IPR036812">
    <property type="entry name" value="NAD(P)_OxRdtase_dom_sf"/>
</dbReference>
<accession>A0AA41MHS3</accession>
<dbReference type="FunFam" id="3.20.20.100:FF:000003">
    <property type="entry name" value="Aldo-keto reductase family 1 member C3"/>
    <property type="match status" value="1"/>
</dbReference>
<gene>
    <name evidence="5" type="ORF">SUZIE_116295</name>
</gene>
<dbReference type="Gene3D" id="3.20.20.100">
    <property type="entry name" value="NADP-dependent oxidoreductase domain"/>
    <property type="match status" value="3"/>
</dbReference>
<dbReference type="PANTHER" id="PTHR11732">
    <property type="entry name" value="ALDO/KETO REDUCTASE"/>
    <property type="match status" value="1"/>
</dbReference>
<dbReference type="InterPro" id="IPR044482">
    <property type="entry name" value="AKR1C"/>
</dbReference>
<comment type="similarity">
    <text evidence="1">Belongs to the aldo/keto reductase family.</text>
</comment>
<evidence type="ECO:0000313" key="5">
    <source>
        <dbReference type="EMBL" id="MBZ3872136.1"/>
    </source>
</evidence>
<evidence type="ECO:0000256" key="1">
    <source>
        <dbReference type="ARBA" id="ARBA00007905"/>
    </source>
</evidence>
<feature type="domain" description="NADP-dependent oxidoreductase" evidence="4">
    <location>
        <begin position="88"/>
        <end position="340"/>
    </location>
</feature>
<dbReference type="EMBL" id="JAATJV010183200">
    <property type="protein sequence ID" value="MBZ3872136.1"/>
    <property type="molecule type" value="Genomic_DNA"/>
</dbReference>
<dbReference type="PROSITE" id="PS00798">
    <property type="entry name" value="ALDOKETO_REDUCTASE_1"/>
    <property type="match status" value="2"/>
</dbReference>
<dbReference type="SUPFAM" id="SSF51430">
    <property type="entry name" value="NAD(P)-linked oxidoreductase"/>
    <property type="match status" value="3"/>
</dbReference>
<dbReference type="AlphaFoldDB" id="A0AA41MHS3"/>
<protein>
    <submittedName>
        <fullName evidence="5">Estradiol 17 beta-dehydrogenase 5</fullName>
    </submittedName>
</protein>
<keyword evidence="2" id="KW-0521">NADP</keyword>
<name>A0AA41MHS3_SCICA</name>
<dbReference type="InterPro" id="IPR023210">
    <property type="entry name" value="NADP_OxRdtase_dom"/>
</dbReference>
<feature type="domain" description="NADP-dependent oxidoreductase" evidence="4">
    <location>
        <begin position="18"/>
        <end position="87"/>
    </location>
</feature>
<keyword evidence="3" id="KW-0560">Oxidoreductase</keyword>
<dbReference type="InterPro" id="IPR018170">
    <property type="entry name" value="Aldo/ket_reductase_CS"/>
</dbReference>
<sequence>MNSKHQYVELSDGHFIPPLGFGTYKLQEVPNSNVTEATKIAIEAGFRHIDCAYVYQVEEEVGLAIRSKIADGTVKREDIFYTSKVPNSKTTEATEIAIEAGYRHIDCAYVYQVEEEVGLAIRRKIIDGTVKREDIFYTSKLWSTFHRPELVQSCLERSLRKLHFDYVDLYLIHLPISMKPGEEFYPKDENGNIIYDSVDLCVVWEAMEKCKDAGLAKSIGVSNFNHRQLEMILNKPGLRYKPVCNQVECHVYHNQRKLLDFCKSKDIVLVAFGALGTQREKRWVDPSSPVLLDDPVLGTLAKKHKRSPALIALRYQLQRGVVVLAQSLKESEIKENIQTMEKCKDAGLTKFIRVSNFNCRPLEMILNKPGLRYKPVCNQVRPLSLSTISYSFPCICTSARCPFILCPHSFASVEQKSLRLVPLS</sequence>
<keyword evidence="6" id="KW-1185">Reference proteome</keyword>
<reference evidence="5" key="1">
    <citation type="submission" date="2020-03" db="EMBL/GenBank/DDBJ databases">
        <title>Studies in the Genomics of Life Span.</title>
        <authorList>
            <person name="Glass D."/>
        </authorList>
    </citation>
    <scope>NUCLEOTIDE SEQUENCE</scope>
    <source>
        <strain evidence="5">SUZIE</strain>
        <tissue evidence="5">Muscle</tissue>
    </source>
</reference>
<organism evidence="5 6">
    <name type="scientific">Sciurus carolinensis</name>
    <name type="common">Eastern gray squirrel</name>
    <dbReference type="NCBI Taxonomy" id="30640"/>
    <lineage>
        <taxon>Eukaryota</taxon>
        <taxon>Metazoa</taxon>
        <taxon>Chordata</taxon>
        <taxon>Craniata</taxon>
        <taxon>Vertebrata</taxon>
        <taxon>Euteleostomi</taxon>
        <taxon>Mammalia</taxon>
        <taxon>Eutheria</taxon>
        <taxon>Euarchontoglires</taxon>
        <taxon>Glires</taxon>
        <taxon>Rodentia</taxon>
        <taxon>Sciuromorpha</taxon>
        <taxon>Sciuridae</taxon>
        <taxon>Sciurinae</taxon>
        <taxon>Sciurini</taxon>
        <taxon>Sciurus</taxon>
    </lineage>
</organism>